<dbReference type="Gene3D" id="2.30.40.10">
    <property type="entry name" value="Urease, subunit C, domain 1"/>
    <property type="match status" value="1"/>
</dbReference>
<dbReference type="CDD" id="cd01299">
    <property type="entry name" value="Met_dep_hydrolase_A"/>
    <property type="match status" value="1"/>
</dbReference>
<name>A0AA52EJT8_9PROT</name>
<dbReference type="SUPFAM" id="SSF51338">
    <property type="entry name" value="Composite domain of metallo-dependent hydrolases"/>
    <property type="match status" value="1"/>
</dbReference>
<dbReference type="AlphaFoldDB" id="A0AA52EJT8"/>
<feature type="domain" description="Amidohydrolase-related" evidence="2">
    <location>
        <begin position="92"/>
        <end position="413"/>
    </location>
</feature>
<dbReference type="Proteomes" id="UP001268683">
    <property type="component" value="Chromosome"/>
</dbReference>
<evidence type="ECO:0000256" key="1">
    <source>
        <dbReference type="SAM" id="SignalP"/>
    </source>
</evidence>
<dbReference type="InterPro" id="IPR051781">
    <property type="entry name" value="Metallo-dep_Hydrolase"/>
</dbReference>
<feature type="chain" id="PRO_5041285043" evidence="1">
    <location>
        <begin position="21"/>
        <end position="418"/>
    </location>
</feature>
<dbReference type="EMBL" id="CP123872">
    <property type="protein sequence ID" value="WND03569.1"/>
    <property type="molecule type" value="Genomic_DNA"/>
</dbReference>
<reference evidence="3" key="1">
    <citation type="submission" date="2023-04" db="EMBL/GenBank/DDBJ databases">
        <title>Complete genome sequence of Temperatibacter marinus.</title>
        <authorList>
            <person name="Rong J.-C."/>
            <person name="Yi M.-L."/>
            <person name="Zhao Q."/>
        </authorList>
    </citation>
    <scope>NUCLEOTIDE SEQUENCE</scope>
    <source>
        <strain evidence="3">NBRC 110045</strain>
    </source>
</reference>
<evidence type="ECO:0000259" key="2">
    <source>
        <dbReference type="Pfam" id="PF01979"/>
    </source>
</evidence>
<dbReference type="InterPro" id="IPR032466">
    <property type="entry name" value="Metal_Hydrolase"/>
</dbReference>
<dbReference type="GO" id="GO:0016810">
    <property type="term" value="F:hydrolase activity, acting on carbon-nitrogen (but not peptide) bonds"/>
    <property type="evidence" value="ECO:0007669"/>
    <property type="project" value="InterPro"/>
</dbReference>
<evidence type="ECO:0000313" key="3">
    <source>
        <dbReference type="EMBL" id="WND03569.1"/>
    </source>
</evidence>
<dbReference type="Pfam" id="PF01979">
    <property type="entry name" value="Amidohydro_1"/>
    <property type="match status" value="1"/>
</dbReference>
<dbReference type="PANTHER" id="PTHR43135">
    <property type="entry name" value="ALPHA-D-RIBOSE 1-METHYLPHOSPHONATE 5-TRIPHOSPHATE DIPHOSPHATASE"/>
    <property type="match status" value="1"/>
</dbReference>
<dbReference type="InterPro" id="IPR006680">
    <property type="entry name" value="Amidohydro-rel"/>
</dbReference>
<proteinExistence type="predicted"/>
<gene>
    <name evidence="3" type="ORF">QGN29_04175</name>
</gene>
<dbReference type="PANTHER" id="PTHR43135:SF3">
    <property type="entry name" value="ALPHA-D-RIBOSE 1-METHYLPHOSPHONATE 5-TRIPHOSPHATE DIPHOSPHATASE"/>
    <property type="match status" value="1"/>
</dbReference>
<dbReference type="SUPFAM" id="SSF51556">
    <property type="entry name" value="Metallo-dependent hydrolases"/>
    <property type="match status" value="1"/>
</dbReference>
<protein>
    <submittedName>
        <fullName evidence="3">Amidohydrolase family protein</fullName>
    </submittedName>
</protein>
<keyword evidence="1" id="KW-0732">Signal</keyword>
<dbReference type="Gene3D" id="3.20.20.140">
    <property type="entry name" value="Metal-dependent hydrolases"/>
    <property type="match status" value="1"/>
</dbReference>
<evidence type="ECO:0000313" key="4">
    <source>
        <dbReference type="Proteomes" id="UP001268683"/>
    </source>
</evidence>
<organism evidence="3 4">
    <name type="scientific">Temperatibacter marinus</name>
    <dbReference type="NCBI Taxonomy" id="1456591"/>
    <lineage>
        <taxon>Bacteria</taxon>
        <taxon>Pseudomonadati</taxon>
        <taxon>Pseudomonadota</taxon>
        <taxon>Alphaproteobacteria</taxon>
        <taxon>Kordiimonadales</taxon>
        <taxon>Temperatibacteraceae</taxon>
        <taxon>Temperatibacter</taxon>
    </lineage>
</organism>
<accession>A0AA52EJT8</accession>
<dbReference type="RefSeq" id="WP_310799422.1">
    <property type="nucleotide sequence ID" value="NZ_CP123872.1"/>
</dbReference>
<keyword evidence="4" id="KW-1185">Reference proteome</keyword>
<sequence length="418" mass="46087">MHKMITSFLMILTLSLSSMADEGKKEQKKEEKKKHYTILHTKTLLAVPGEDPVQDQSIIIHKGKIVDVVSGAVTTVNEDKATVKIINLGDNFVMPGLIDVHVHISGRKGDKVAKALDAAANAKKTIAAGFTTIREIGLRDWSTLKVFEKIKKGHLDGPRIIYAGKIIGVGPNGCNGVESCRKMTRENIQKGAKWIKIYSSCSGFYTCSEEDYPTVFFDDEIKAIVETAKKYRIPVAAHSHPTASAHYVLDRGVKSIEHGTFLDEKAMRRMKKEKVFYVPTVAVQDFLEKSKKKKTFDKEKQTHIDKMMGEAINSRIEKAHAMGVLIATGSDAGVVPNGKNYREIERLSEIDGISNAEALQMATVNGAALLGKSKSLGTIEKDKLADIIVIDGNPLNTIKDIRNVKFVMINGKVLINNL</sequence>
<dbReference type="InterPro" id="IPR011059">
    <property type="entry name" value="Metal-dep_hydrolase_composite"/>
</dbReference>
<feature type="signal peptide" evidence="1">
    <location>
        <begin position="1"/>
        <end position="20"/>
    </location>
</feature>
<dbReference type="InterPro" id="IPR057744">
    <property type="entry name" value="OTAase-like"/>
</dbReference>
<dbReference type="KEGG" id="tmk:QGN29_04175"/>